<proteinExistence type="predicted"/>
<dbReference type="EMBL" id="CDMZ01000892">
    <property type="protein sequence ID" value="CEM23449.1"/>
    <property type="molecule type" value="Genomic_DNA"/>
</dbReference>
<dbReference type="AlphaFoldDB" id="A0A0G4G4V0"/>
<reference evidence="2" key="1">
    <citation type="submission" date="2014-11" db="EMBL/GenBank/DDBJ databases">
        <authorList>
            <person name="Otto D Thomas"/>
            <person name="Naeem Raeece"/>
        </authorList>
    </citation>
    <scope>NUCLEOTIDE SEQUENCE</scope>
</reference>
<organism evidence="2">
    <name type="scientific">Chromera velia CCMP2878</name>
    <dbReference type="NCBI Taxonomy" id="1169474"/>
    <lineage>
        <taxon>Eukaryota</taxon>
        <taxon>Sar</taxon>
        <taxon>Alveolata</taxon>
        <taxon>Colpodellida</taxon>
        <taxon>Chromeraceae</taxon>
        <taxon>Chromera</taxon>
    </lineage>
</organism>
<gene>
    <name evidence="2" type="ORF">Cvel_20270</name>
</gene>
<feature type="region of interest" description="Disordered" evidence="1">
    <location>
        <begin position="1"/>
        <end position="31"/>
    </location>
</feature>
<evidence type="ECO:0000256" key="1">
    <source>
        <dbReference type="SAM" id="MobiDB-lite"/>
    </source>
</evidence>
<sequence>MTALGLSLLGREPMRSPQTLPEKSVRPREKGARLREVEGVVVLSEEEMDQRLRQLQERSLLQERQKWDGNLSFFSAVFYGPSKRGVSALSTSSCSSRRKRCNCTCQTFFPKKNNPPVCL</sequence>
<name>A0A0G4G4V0_9ALVE</name>
<accession>A0A0G4G4V0</accession>
<evidence type="ECO:0000313" key="2">
    <source>
        <dbReference type="EMBL" id="CEM23449.1"/>
    </source>
</evidence>
<dbReference type="VEuPathDB" id="CryptoDB:Cvel_20270"/>
<protein>
    <submittedName>
        <fullName evidence="2">Uncharacterized protein</fullName>
    </submittedName>
</protein>